<organism evidence="1 2">
    <name type="scientific">Flavobacterium cupreum</name>
    <dbReference type="NCBI Taxonomy" id="2133766"/>
    <lineage>
        <taxon>Bacteria</taxon>
        <taxon>Pseudomonadati</taxon>
        <taxon>Bacteroidota</taxon>
        <taxon>Flavobacteriia</taxon>
        <taxon>Flavobacteriales</taxon>
        <taxon>Flavobacteriaceae</taxon>
        <taxon>Flavobacterium</taxon>
    </lineage>
</organism>
<reference evidence="2" key="1">
    <citation type="journal article" date="2019" name="Syst. Appl. Microbiol.">
        <title>Flavobacterium circumlabens sp. nov. and Flavobacterium cupreum sp. nov., two psychrotrophic species isolated from Antarctic environmental samples.</title>
        <authorList>
            <person name="Kralova S."/>
            <person name="Busse H.-J."/>
            <person name="Svec P."/>
            <person name="Maslanova I."/>
            <person name="Stankova E."/>
            <person name="Bartak M."/>
            <person name="Sedlacek I."/>
        </authorList>
    </citation>
    <scope>NUCLEOTIDE SEQUENCE [LARGE SCALE GENOMIC DNA]</scope>
    <source>
        <strain evidence="2">CCM 8825</strain>
    </source>
</reference>
<gene>
    <name evidence="1" type="ORF">D0817_10975</name>
</gene>
<dbReference type="OrthoDB" id="8564954at2"/>
<dbReference type="EMBL" id="QWDM01000006">
    <property type="protein sequence ID" value="RUT70331.1"/>
    <property type="molecule type" value="Genomic_DNA"/>
</dbReference>
<protein>
    <submittedName>
        <fullName evidence="1">Uncharacterized protein</fullName>
    </submittedName>
</protein>
<accession>A0A434A7F4</accession>
<keyword evidence="2" id="KW-1185">Reference proteome</keyword>
<dbReference type="InterPro" id="IPR046715">
    <property type="entry name" value="DUF6607"/>
</dbReference>
<evidence type="ECO:0000313" key="2">
    <source>
        <dbReference type="Proteomes" id="UP000288102"/>
    </source>
</evidence>
<evidence type="ECO:0000313" key="1">
    <source>
        <dbReference type="EMBL" id="RUT70331.1"/>
    </source>
</evidence>
<dbReference type="AlphaFoldDB" id="A0A434A7F4"/>
<dbReference type="RefSeq" id="WP_127338418.1">
    <property type="nucleotide sequence ID" value="NZ_QWDM01000006.1"/>
</dbReference>
<name>A0A434A7F4_9FLAO</name>
<comment type="caution">
    <text evidence="1">The sequence shown here is derived from an EMBL/GenBank/DDBJ whole genome shotgun (WGS) entry which is preliminary data.</text>
</comment>
<sequence>MITKSLYFSAVMALTCSLGFSQDKKQQDINSIKSMCGCYEVKFNFAETFQYAKDSANYKPSLTKHESALEWVELLEDTPNKIVMQHLLIVSDDMIIKHWRQDWLYENTDLYAFDKNNSWKYKKLDKKAVKGQWTQKVFQVDDSPRYEGSSTWVHVDGENYWSNVADAPLPRREQTKRNDYNVLKRRNIHEITATGWNHEQDNAKLIRDDSGKDVVLAEEKGFDVYTKVPDSKCIAGQKWWKENNALWKNVRDKWQTLFDRHKDLNLEAKIDRKALYSLLFDLKPNATKAESDAIIDKFVK</sequence>
<dbReference type="Proteomes" id="UP000288102">
    <property type="component" value="Unassembled WGS sequence"/>
</dbReference>
<proteinExistence type="predicted"/>
<dbReference type="Pfam" id="PF20311">
    <property type="entry name" value="DUF6607"/>
    <property type="match status" value="1"/>
</dbReference>